<name>A0A072R0R4_BARBA</name>
<comment type="caution">
    <text evidence="1">The sequence shown here is derived from an EMBL/GenBank/DDBJ whole genome shotgun (WGS) entry which is preliminary data.</text>
</comment>
<accession>A0A072R0R4</accession>
<organism evidence="1 2">
    <name type="scientific">Bartonella bacilliformis Ver097</name>
    <dbReference type="NCBI Taxonomy" id="1293911"/>
    <lineage>
        <taxon>Bacteria</taxon>
        <taxon>Pseudomonadati</taxon>
        <taxon>Pseudomonadota</taxon>
        <taxon>Alphaproteobacteria</taxon>
        <taxon>Hyphomicrobiales</taxon>
        <taxon>Bartonellaceae</taxon>
        <taxon>Bartonella</taxon>
    </lineage>
</organism>
<dbReference type="Proteomes" id="UP000031740">
    <property type="component" value="Unassembled WGS sequence"/>
</dbReference>
<proteinExistence type="predicted"/>
<dbReference type="STRING" id="1293911.H710_01112"/>
<evidence type="ECO:0000313" key="1">
    <source>
        <dbReference type="EMBL" id="KEG19330.1"/>
    </source>
</evidence>
<evidence type="ECO:0000313" key="2">
    <source>
        <dbReference type="Proteomes" id="UP000031740"/>
    </source>
</evidence>
<protein>
    <submittedName>
        <fullName evidence="1">Uncharacterized protein</fullName>
    </submittedName>
</protein>
<reference evidence="1 2" key="1">
    <citation type="submission" date="2013-04" db="EMBL/GenBank/DDBJ databases">
        <title>The Genome Sequence of Bartonella bacilliformis Ver097.</title>
        <authorList>
            <consortium name="The Broad Institute Genomics Platform"/>
            <consortium name="The Broad Institute Genome Sequencing Center for Infectious Disease"/>
            <person name="Feldgarden M."/>
            <person name="Kirby J."/>
            <person name="Birtles R."/>
            <person name="Dasch G."/>
            <person name="Hendrix L."/>
            <person name="Koehler J."/>
            <person name="Walker B."/>
            <person name="Young S.K."/>
            <person name="Zeng Q."/>
            <person name="Gargeya S."/>
            <person name="Fitzgerald M."/>
            <person name="Haas B."/>
            <person name="Abouelleil A."/>
            <person name="Allen A.W."/>
            <person name="Alvarado L."/>
            <person name="Arachchi H.M."/>
            <person name="Berlin A.M."/>
            <person name="Chapman S.B."/>
            <person name="Gainer-Dewar J."/>
            <person name="Goldberg J."/>
            <person name="Griggs A."/>
            <person name="Gujja S."/>
            <person name="Hansen M."/>
            <person name="Howarth C."/>
            <person name="Imamovic A."/>
            <person name="Ireland A."/>
            <person name="Larimer J."/>
            <person name="McCowan C."/>
            <person name="Murphy C."/>
            <person name="Pearson M."/>
            <person name="Poon T.W."/>
            <person name="Priest M."/>
            <person name="Roberts A."/>
            <person name="Saif S."/>
            <person name="Shea T."/>
            <person name="Sisk P."/>
            <person name="Sykes S."/>
            <person name="Wortman J."/>
            <person name="Nusbaum C."/>
            <person name="Birren B."/>
        </authorList>
    </citation>
    <scope>NUCLEOTIDE SEQUENCE [LARGE SCALE GENOMIC DNA]</scope>
    <source>
        <strain evidence="1 2">Ver097</strain>
    </source>
</reference>
<dbReference type="EMBL" id="ASIV01000006">
    <property type="protein sequence ID" value="KEG19330.1"/>
    <property type="molecule type" value="Genomic_DNA"/>
</dbReference>
<sequence>MQHIDQIVESDMALAARLAGDYDAVAKPIDGHLVLAKRGYGKAITGELFPGVIIHEKMCTSWCFEYSARNKAGAANSLETEVGEDQKAAAEVQVSTVNDEGHDFIHMDGKRCASTQESRK</sequence>
<gene>
    <name evidence="1" type="ORF">H710_01112</name>
</gene>
<dbReference type="AlphaFoldDB" id="A0A072R0R4"/>
<dbReference type="HOGENOM" id="CLU_2045091_0_0_5"/>
<dbReference type="PATRIC" id="fig|1293911.3.peg.1154"/>